<dbReference type="GO" id="GO:0005737">
    <property type="term" value="C:cytoplasm"/>
    <property type="evidence" value="ECO:0007669"/>
    <property type="project" value="TreeGrafter"/>
</dbReference>
<dbReference type="GeneID" id="36403918"/>
<evidence type="ECO:0000256" key="2">
    <source>
        <dbReference type="ARBA" id="ARBA00022737"/>
    </source>
</evidence>
<name>A0A0N7L4J0_PLAHL</name>
<dbReference type="AlphaFoldDB" id="A0A0N7L4J0"/>
<dbReference type="InterPro" id="IPR032675">
    <property type="entry name" value="LRR_dom_sf"/>
</dbReference>
<protein>
    <submittedName>
        <fullName evidence="4">Leucine-rich repeat protein</fullName>
    </submittedName>
</protein>
<dbReference type="InterPro" id="IPR055414">
    <property type="entry name" value="LRR_R13L4/SHOC2-like"/>
</dbReference>
<dbReference type="EMBL" id="CCYD01000322">
    <property type="protein sequence ID" value="CEG38811.1"/>
    <property type="molecule type" value="Genomic_DNA"/>
</dbReference>
<dbReference type="OrthoDB" id="660555at2759"/>
<keyword evidence="1" id="KW-0433">Leucine-rich repeat</keyword>
<dbReference type="SMART" id="SM00364">
    <property type="entry name" value="LRR_BAC"/>
    <property type="match status" value="10"/>
</dbReference>
<evidence type="ECO:0000256" key="1">
    <source>
        <dbReference type="ARBA" id="ARBA00022614"/>
    </source>
</evidence>
<dbReference type="PROSITE" id="PS51450">
    <property type="entry name" value="LRR"/>
    <property type="match status" value="1"/>
</dbReference>
<dbReference type="PANTHER" id="PTHR48051:SF46">
    <property type="entry name" value="LEUCINE RICH REPEAT-CONTAINING DOMAIN PROTEIN"/>
    <property type="match status" value="1"/>
</dbReference>
<organism evidence="4 5">
    <name type="scientific">Plasmopara halstedii</name>
    <name type="common">Downy mildew of sunflower</name>
    <dbReference type="NCBI Taxonomy" id="4781"/>
    <lineage>
        <taxon>Eukaryota</taxon>
        <taxon>Sar</taxon>
        <taxon>Stramenopiles</taxon>
        <taxon>Oomycota</taxon>
        <taxon>Peronosporomycetes</taxon>
        <taxon>Peronosporales</taxon>
        <taxon>Peronosporaceae</taxon>
        <taxon>Plasmopara</taxon>
    </lineage>
</organism>
<evidence type="ECO:0000313" key="4">
    <source>
        <dbReference type="EMBL" id="CEG38811.1"/>
    </source>
</evidence>
<dbReference type="Pfam" id="PF13855">
    <property type="entry name" value="LRR_8"/>
    <property type="match status" value="1"/>
</dbReference>
<reference evidence="5" key="1">
    <citation type="submission" date="2014-09" db="EMBL/GenBank/DDBJ databases">
        <authorList>
            <person name="Sharma Rahul"/>
            <person name="Thines Marco"/>
        </authorList>
    </citation>
    <scope>NUCLEOTIDE SEQUENCE [LARGE SCALE GENOMIC DNA]</scope>
</reference>
<dbReference type="PANTHER" id="PTHR48051">
    <property type="match status" value="1"/>
</dbReference>
<dbReference type="Proteomes" id="UP000054928">
    <property type="component" value="Unassembled WGS sequence"/>
</dbReference>
<dbReference type="Gene3D" id="3.80.10.10">
    <property type="entry name" value="Ribonuclease Inhibitor"/>
    <property type="match status" value="5"/>
</dbReference>
<dbReference type="SUPFAM" id="SSF52058">
    <property type="entry name" value="L domain-like"/>
    <property type="match status" value="2"/>
</dbReference>
<feature type="domain" description="Disease resistance R13L4/SHOC-2-like LRR" evidence="3">
    <location>
        <begin position="114"/>
        <end position="233"/>
    </location>
</feature>
<accession>A0A0N7L4J0</accession>
<dbReference type="InterPro" id="IPR050216">
    <property type="entry name" value="LRR_domain-containing"/>
</dbReference>
<dbReference type="InterPro" id="IPR003591">
    <property type="entry name" value="Leu-rich_rpt_typical-subtyp"/>
</dbReference>
<keyword evidence="2" id="KW-0677">Repeat</keyword>
<dbReference type="OMA" id="HNAIPSI"/>
<dbReference type="InterPro" id="IPR001611">
    <property type="entry name" value="Leu-rich_rpt"/>
</dbReference>
<keyword evidence="5" id="KW-1185">Reference proteome</keyword>
<dbReference type="SMART" id="SM00369">
    <property type="entry name" value="LRR_TYP"/>
    <property type="match status" value="12"/>
</dbReference>
<dbReference type="PRINTS" id="PR00019">
    <property type="entry name" value="LEURICHRPT"/>
</dbReference>
<dbReference type="RefSeq" id="XP_024575180.1">
    <property type="nucleotide sequence ID" value="XM_024724288.1"/>
</dbReference>
<evidence type="ECO:0000259" key="3">
    <source>
        <dbReference type="Pfam" id="PF23598"/>
    </source>
</evidence>
<dbReference type="STRING" id="4781.A0A0N7L4J0"/>
<proteinExistence type="predicted"/>
<dbReference type="FunFam" id="3.80.10.10:FF:001164">
    <property type="entry name" value="GH01279p"/>
    <property type="match status" value="1"/>
</dbReference>
<evidence type="ECO:0000313" key="5">
    <source>
        <dbReference type="Proteomes" id="UP000054928"/>
    </source>
</evidence>
<sequence length="759" mass="84546">MQGRLWQKNVVLAPARNQIALALRGARKTGFLSLPARDFTEIPPQVYHLEDHLEKDENKWECVDLFKMDLSHNQLSSISDEIGDLAAVTSIKLANNLLQVLPERLYELRALTYLDLSNNQLGRDLSENFGTLINMKELNLSGNKLSRLPDSVIFLKNMKVLHIAENVLTALPTQIGELERLKILNAHTNQLTSLPSSLGRLEKLQNLNLNKNSLVSTDDILSTLSLLQVLDLRQNKLAVFPLLPRNAKLDQVFLSYNTLSTVDELSILRLRNSVTVLDLRDNKLTSLPATIASLFRLKTLNVANNDLPDLPPGLGYLKYLNHLSVYGNPLRAIRRSVVSAGCESLKKYLRTRGLPPDGSEFLEEERDEFQIERERLAYKGSGTHEGQPLASDCSTKFRDAAASRTLDLTNSCLYVLPSDLVGKGRFSFGSTLIHLNLSLNHLRLLPAVIGELMFLKTLTADENDLEILHSSIAALPRLEVLRLRKNYLTADAIADFLRNSTTLGTTLKEIDLRSNKLSIIPVETGQLRSLENLLLSHNQIEALDQFPWSHLTKVSVIDLSDNKLRSLGRIYDAPLLQSLSFENNNITKVPVELGLCLHLSAIYMNGNPQRTVRGGVIAKGSAEVVAYLKNKLPLDTALVPPIPVALARKGEVDERVFSASSRSKGGAHLRRHGETYAAHGFATGKDHEAALVALPESKTSINFSTEKATVDFELSRLSTQIQQLEQHLKSNSLSAATRFGLKKKLAMVRSKRIREIRKQ</sequence>
<dbReference type="Pfam" id="PF23598">
    <property type="entry name" value="LRR_14"/>
    <property type="match status" value="1"/>
</dbReference>